<keyword evidence="1" id="KW-1133">Transmembrane helix</keyword>
<dbReference type="Proteomes" id="UP001596977">
    <property type="component" value="Unassembled WGS sequence"/>
</dbReference>
<organism evidence="2 3">
    <name type="scientific">Sphingomonas canadensis</name>
    <dbReference type="NCBI Taxonomy" id="1219257"/>
    <lineage>
        <taxon>Bacteria</taxon>
        <taxon>Pseudomonadati</taxon>
        <taxon>Pseudomonadota</taxon>
        <taxon>Alphaproteobacteria</taxon>
        <taxon>Sphingomonadales</taxon>
        <taxon>Sphingomonadaceae</taxon>
        <taxon>Sphingomonas</taxon>
    </lineage>
</organism>
<keyword evidence="1" id="KW-0472">Membrane</keyword>
<protein>
    <recommendedName>
        <fullName evidence="4">Major facilitator superfamily (MFS) profile domain-containing protein</fullName>
    </recommendedName>
</protein>
<keyword evidence="3" id="KW-1185">Reference proteome</keyword>
<evidence type="ECO:0000256" key="1">
    <source>
        <dbReference type="SAM" id="Phobius"/>
    </source>
</evidence>
<name>A0ABW3HCF5_9SPHN</name>
<evidence type="ECO:0008006" key="4">
    <source>
        <dbReference type="Google" id="ProtNLM"/>
    </source>
</evidence>
<evidence type="ECO:0000313" key="3">
    <source>
        <dbReference type="Proteomes" id="UP001596977"/>
    </source>
</evidence>
<feature type="transmembrane region" description="Helical" evidence="1">
    <location>
        <begin position="25"/>
        <end position="49"/>
    </location>
</feature>
<keyword evidence="1" id="KW-0812">Transmembrane</keyword>
<feature type="transmembrane region" description="Helical" evidence="1">
    <location>
        <begin position="55"/>
        <end position="79"/>
    </location>
</feature>
<proteinExistence type="predicted"/>
<reference evidence="3" key="1">
    <citation type="journal article" date="2019" name="Int. J. Syst. Evol. Microbiol.">
        <title>The Global Catalogue of Microorganisms (GCM) 10K type strain sequencing project: providing services to taxonomists for standard genome sequencing and annotation.</title>
        <authorList>
            <consortium name="The Broad Institute Genomics Platform"/>
            <consortium name="The Broad Institute Genome Sequencing Center for Infectious Disease"/>
            <person name="Wu L."/>
            <person name="Ma J."/>
        </authorList>
    </citation>
    <scope>NUCLEOTIDE SEQUENCE [LARGE SCALE GENOMIC DNA]</scope>
    <source>
        <strain evidence="3">CCUG 62982</strain>
    </source>
</reference>
<sequence>MSIGAAIAAIATPFRALGNPEGRRGWALMLLAGGGMAMTVMAGFALWLVREVPSYAFQLGLGALVLVGIVLTGFAGLLIKRTIRGKVGGSEISIEDARGEPE</sequence>
<dbReference type="EMBL" id="JBHTJG010000010">
    <property type="protein sequence ID" value="MFD0948090.1"/>
    <property type="molecule type" value="Genomic_DNA"/>
</dbReference>
<gene>
    <name evidence="2" type="ORF">ACFQ1E_17235</name>
</gene>
<evidence type="ECO:0000313" key="2">
    <source>
        <dbReference type="EMBL" id="MFD0948090.1"/>
    </source>
</evidence>
<accession>A0ABW3HCF5</accession>
<dbReference type="RefSeq" id="WP_264945914.1">
    <property type="nucleotide sequence ID" value="NZ_JAPDRA010000010.1"/>
</dbReference>
<comment type="caution">
    <text evidence="2">The sequence shown here is derived from an EMBL/GenBank/DDBJ whole genome shotgun (WGS) entry which is preliminary data.</text>
</comment>